<keyword evidence="3" id="KW-1185">Reference proteome</keyword>
<evidence type="ECO:0000256" key="1">
    <source>
        <dbReference type="SAM" id="Phobius"/>
    </source>
</evidence>
<sequence>MSDNGECGCIDDECMKHIDSRFDALKDMIVTHDNCVYENHKELMGAVKACGGNGTLTSGPLVQFQLVGGDDLHGFGQLDEASGDGLLPEIRVGAAGRSAKSLPGLPEFFACVFQFVTSFLVLGGLILAFIRLGKETEARR</sequence>
<evidence type="ECO:0000313" key="3">
    <source>
        <dbReference type="Proteomes" id="UP000532194"/>
    </source>
</evidence>
<organism evidence="2 3">
    <name type="scientific">Bifidobacterium oedipodis</name>
    <dbReference type="NCBI Taxonomy" id="2675322"/>
    <lineage>
        <taxon>Bacteria</taxon>
        <taxon>Bacillati</taxon>
        <taxon>Actinomycetota</taxon>
        <taxon>Actinomycetes</taxon>
        <taxon>Bifidobacteriales</taxon>
        <taxon>Bifidobacteriaceae</taxon>
        <taxon>Bifidobacterium</taxon>
    </lineage>
</organism>
<keyword evidence="1" id="KW-0812">Transmembrane</keyword>
<name>A0A7Y0HSE9_9BIFI</name>
<evidence type="ECO:0000313" key="2">
    <source>
        <dbReference type="EMBL" id="NMM93946.1"/>
    </source>
</evidence>
<accession>A0A7Y0HSE9</accession>
<keyword evidence="1" id="KW-0472">Membrane</keyword>
<dbReference type="EMBL" id="JAAIII010000003">
    <property type="protein sequence ID" value="NMM93946.1"/>
    <property type="molecule type" value="Genomic_DNA"/>
</dbReference>
<gene>
    <name evidence="2" type="ORF">G1C95_1133</name>
</gene>
<feature type="transmembrane region" description="Helical" evidence="1">
    <location>
        <begin position="107"/>
        <end position="130"/>
    </location>
</feature>
<dbReference type="AlphaFoldDB" id="A0A7Y0HSE9"/>
<dbReference type="Proteomes" id="UP000532194">
    <property type="component" value="Unassembled WGS sequence"/>
</dbReference>
<protein>
    <submittedName>
        <fullName evidence="2">Uncharacterized protein</fullName>
    </submittedName>
</protein>
<comment type="caution">
    <text evidence="2">The sequence shown here is derived from an EMBL/GenBank/DDBJ whole genome shotgun (WGS) entry which is preliminary data.</text>
</comment>
<proteinExistence type="predicted"/>
<keyword evidence="1" id="KW-1133">Transmembrane helix</keyword>
<reference evidence="2 3" key="1">
    <citation type="submission" date="2020-02" db="EMBL/GenBank/DDBJ databases">
        <title>Characterization of phylogenetic diversity of novel bifidobacterial species isolated in Czech ZOOs.</title>
        <authorList>
            <person name="Lugli G.A."/>
            <person name="Vera N.B."/>
            <person name="Ventura M."/>
        </authorList>
    </citation>
    <scope>NUCLEOTIDE SEQUENCE [LARGE SCALE GENOMIC DNA]</scope>
    <source>
        <strain evidence="2 3">DSM 109957</strain>
    </source>
</reference>